<keyword evidence="3" id="KW-1185">Reference proteome</keyword>
<evidence type="ECO:0000313" key="3">
    <source>
        <dbReference type="Proteomes" id="UP000199415"/>
    </source>
</evidence>
<gene>
    <name evidence="2" type="ORF">SAMN05216241_10948</name>
</gene>
<feature type="region of interest" description="Disordered" evidence="1">
    <location>
        <begin position="39"/>
        <end position="75"/>
    </location>
</feature>
<dbReference type="RefSeq" id="WP_090020930.1">
    <property type="nucleotide sequence ID" value="NZ_FNCE01000009.1"/>
</dbReference>
<dbReference type="AlphaFoldDB" id="A0A1G7TEL5"/>
<protein>
    <submittedName>
        <fullName evidence="2">Uncharacterized protein</fullName>
    </submittedName>
</protein>
<name>A0A1G7TEL5_9PROT</name>
<feature type="region of interest" description="Disordered" evidence="1">
    <location>
        <begin position="1"/>
        <end position="23"/>
    </location>
</feature>
<evidence type="ECO:0000256" key="1">
    <source>
        <dbReference type="SAM" id="MobiDB-lite"/>
    </source>
</evidence>
<dbReference type="STRING" id="1082479.SAMN05216241_10948"/>
<accession>A0A1G7TEL5</accession>
<proteinExistence type="predicted"/>
<dbReference type="EMBL" id="FNCE01000009">
    <property type="protein sequence ID" value="SDG33631.1"/>
    <property type="molecule type" value="Genomic_DNA"/>
</dbReference>
<sequence length="75" mass="8914">MTDIKQRDLSRKRDEDLTSEERQELQRRFEEFAQMVRENGAERMGIQGRPTSQKKVKKWDPTSMAKQMGGKKRSQ</sequence>
<reference evidence="2 3" key="1">
    <citation type="submission" date="2016-10" db="EMBL/GenBank/DDBJ databases">
        <authorList>
            <person name="de Groot N.N."/>
        </authorList>
    </citation>
    <scope>NUCLEOTIDE SEQUENCE [LARGE SCALE GENOMIC DNA]</scope>
    <source>
        <strain evidence="2 3">DSM 25584</strain>
    </source>
</reference>
<dbReference type="Proteomes" id="UP000199415">
    <property type="component" value="Unassembled WGS sequence"/>
</dbReference>
<evidence type="ECO:0000313" key="2">
    <source>
        <dbReference type="EMBL" id="SDG33631.1"/>
    </source>
</evidence>
<organism evidence="2 3">
    <name type="scientific">Limimonas halophila</name>
    <dbReference type="NCBI Taxonomy" id="1082479"/>
    <lineage>
        <taxon>Bacteria</taxon>
        <taxon>Pseudomonadati</taxon>
        <taxon>Pseudomonadota</taxon>
        <taxon>Alphaproteobacteria</taxon>
        <taxon>Rhodospirillales</taxon>
        <taxon>Rhodovibrionaceae</taxon>
        <taxon>Limimonas</taxon>
    </lineage>
</organism>
<dbReference type="OrthoDB" id="8480999at2"/>